<feature type="transmembrane region" description="Helical" evidence="17">
    <location>
        <begin position="270"/>
        <end position="291"/>
    </location>
</feature>
<dbReference type="PANTHER" id="PTHR30622">
    <property type="entry name" value="UNDECAPRENYL-DIPHOSPHATASE"/>
    <property type="match status" value="1"/>
</dbReference>
<reference evidence="18 21" key="2">
    <citation type="submission" date="2018-05" db="EMBL/GenBank/DDBJ databases">
        <title>Genomic Encyclopedia of Type Strains, Phase IV (KMG-IV): sequencing the most valuable type-strain genomes for metagenomic binning, comparative biology and taxonomic classification.</title>
        <authorList>
            <person name="Goeker M."/>
        </authorList>
    </citation>
    <scope>NUCLEOTIDE SEQUENCE [LARGE SCALE GENOMIC DNA]</scope>
    <source>
        <strain evidence="18 21">DSM 28816</strain>
    </source>
</reference>
<proteinExistence type="inferred from homology"/>
<keyword evidence="5 17" id="KW-1003">Cell membrane</keyword>
<evidence type="ECO:0000256" key="2">
    <source>
        <dbReference type="ARBA" id="ARBA00010621"/>
    </source>
</evidence>
<keyword evidence="8 17" id="KW-0133">Cell shape</keyword>
<keyword evidence="7 17" id="KW-0378">Hydrolase</keyword>
<dbReference type="OrthoDB" id="9808289at2"/>
<organism evidence="18 21">
    <name type="scientific">Lachnotalea glycerini</name>
    <dbReference type="NCBI Taxonomy" id="1763509"/>
    <lineage>
        <taxon>Bacteria</taxon>
        <taxon>Bacillati</taxon>
        <taxon>Bacillota</taxon>
        <taxon>Clostridia</taxon>
        <taxon>Lachnospirales</taxon>
        <taxon>Lachnospiraceae</taxon>
        <taxon>Lachnotalea</taxon>
    </lineage>
</organism>
<dbReference type="EMBL" id="QICS01000001">
    <property type="protein sequence ID" value="PXV95761.1"/>
    <property type="molecule type" value="Genomic_DNA"/>
</dbReference>
<evidence type="ECO:0000256" key="13">
    <source>
        <dbReference type="ARBA" id="ARBA00023316"/>
    </source>
</evidence>
<evidence type="ECO:0000256" key="1">
    <source>
        <dbReference type="ARBA" id="ARBA00004651"/>
    </source>
</evidence>
<gene>
    <name evidence="17" type="primary">uppP</name>
    <name evidence="18" type="ORF">C8E03_101391</name>
    <name evidence="19" type="ORF">CG710_001210</name>
</gene>
<keyword evidence="12 17" id="KW-0046">Antibiotic resistance</keyword>
<keyword evidence="13 17" id="KW-0961">Cell wall biogenesis/degradation</keyword>
<evidence type="ECO:0000256" key="4">
    <source>
        <dbReference type="ARBA" id="ARBA00021581"/>
    </source>
</evidence>
<dbReference type="AlphaFoldDB" id="A0A255IEP2"/>
<evidence type="ECO:0000256" key="16">
    <source>
        <dbReference type="ARBA" id="ARBA00047594"/>
    </source>
</evidence>
<evidence type="ECO:0000256" key="11">
    <source>
        <dbReference type="ARBA" id="ARBA00023136"/>
    </source>
</evidence>
<feature type="transmembrane region" description="Helical" evidence="17">
    <location>
        <begin position="207"/>
        <end position="228"/>
    </location>
</feature>
<dbReference type="EMBL" id="NOKA02000001">
    <property type="protein sequence ID" value="RDY33173.1"/>
    <property type="molecule type" value="Genomic_DNA"/>
</dbReference>
<dbReference type="HAMAP" id="MF_01006">
    <property type="entry name" value="Undec_diphosphatase"/>
    <property type="match status" value="1"/>
</dbReference>
<dbReference type="GO" id="GO:0009252">
    <property type="term" value="P:peptidoglycan biosynthetic process"/>
    <property type="evidence" value="ECO:0007669"/>
    <property type="project" value="UniProtKB-KW"/>
</dbReference>
<evidence type="ECO:0000256" key="3">
    <source>
        <dbReference type="ARBA" id="ARBA00012374"/>
    </source>
</evidence>
<feature type="transmembrane region" description="Helical" evidence="17">
    <location>
        <begin position="240"/>
        <end position="258"/>
    </location>
</feature>
<comment type="similarity">
    <text evidence="2 17">Belongs to the UppP family.</text>
</comment>
<feature type="transmembrane region" description="Helical" evidence="17">
    <location>
        <begin position="42"/>
        <end position="61"/>
    </location>
</feature>
<accession>A0A255IEP2</accession>
<evidence type="ECO:0000256" key="8">
    <source>
        <dbReference type="ARBA" id="ARBA00022960"/>
    </source>
</evidence>
<evidence type="ECO:0000256" key="15">
    <source>
        <dbReference type="ARBA" id="ARBA00032932"/>
    </source>
</evidence>
<evidence type="ECO:0000256" key="5">
    <source>
        <dbReference type="ARBA" id="ARBA00022475"/>
    </source>
</evidence>
<reference evidence="19" key="3">
    <citation type="submission" date="2018-07" db="EMBL/GenBank/DDBJ databases">
        <authorList>
            <person name="Quirk P.G."/>
            <person name="Krulwich T.A."/>
        </authorList>
    </citation>
    <scope>NUCLEOTIDE SEQUENCE</scope>
    <source>
        <strain evidence="19">CCRI-19302</strain>
    </source>
</reference>
<evidence type="ECO:0000256" key="7">
    <source>
        <dbReference type="ARBA" id="ARBA00022801"/>
    </source>
</evidence>
<feature type="transmembrane region" description="Helical" evidence="17">
    <location>
        <begin position="108"/>
        <end position="126"/>
    </location>
</feature>
<dbReference type="RefSeq" id="WP_094378140.1">
    <property type="nucleotide sequence ID" value="NZ_NOKA02000001.1"/>
</dbReference>
<keyword evidence="11 17" id="KW-0472">Membrane</keyword>
<evidence type="ECO:0000256" key="10">
    <source>
        <dbReference type="ARBA" id="ARBA00022989"/>
    </source>
</evidence>
<keyword evidence="10 17" id="KW-1133">Transmembrane helix</keyword>
<comment type="miscellaneous">
    <text evidence="17">Bacitracin is thought to be involved in the inhibition of peptidoglycan synthesis by sequestering undecaprenyl diphosphate, thereby reducing the pool of lipid carrier available.</text>
</comment>
<keyword evidence="6 17" id="KW-0812">Transmembrane</keyword>
<feature type="transmembrane region" description="Helical" evidence="17">
    <location>
        <begin position="166"/>
        <end position="187"/>
    </location>
</feature>
<dbReference type="Proteomes" id="UP000247523">
    <property type="component" value="Unassembled WGS sequence"/>
</dbReference>
<comment type="subcellular location">
    <subcellularLocation>
        <location evidence="1 17">Cell membrane</location>
        <topology evidence="1 17">Multi-pass membrane protein</topology>
    </subcellularLocation>
</comment>
<dbReference type="Proteomes" id="UP000216411">
    <property type="component" value="Unassembled WGS sequence"/>
</dbReference>
<comment type="caution">
    <text evidence="18">The sequence shown here is derived from an EMBL/GenBank/DDBJ whole genome shotgun (WGS) entry which is preliminary data.</text>
</comment>
<evidence type="ECO:0000313" key="21">
    <source>
        <dbReference type="Proteomes" id="UP000247523"/>
    </source>
</evidence>
<dbReference type="EC" id="3.6.1.27" evidence="3 17"/>
<evidence type="ECO:0000256" key="9">
    <source>
        <dbReference type="ARBA" id="ARBA00022984"/>
    </source>
</evidence>
<dbReference type="Pfam" id="PF02673">
    <property type="entry name" value="BacA"/>
    <property type="match status" value="1"/>
</dbReference>
<evidence type="ECO:0000256" key="14">
    <source>
        <dbReference type="ARBA" id="ARBA00032707"/>
    </source>
</evidence>
<evidence type="ECO:0000313" key="20">
    <source>
        <dbReference type="Proteomes" id="UP000216411"/>
    </source>
</evidence>
<dbReference type="GO" id="GO:0071555">
    <property type="term" value="P:cell wall organization"/>
    <property type="evidence" value="ECO:0007669"/>
    <property type="project" value="UniProtKB-KW"/>
</dbReference>
<protein>
    <recommendedName>
        <fullName evidence="4 17">Undecaprenyl-diphosphatase</fullName>
        <ecNumber evidence="3 17">3.6.1.27</ecNumber>
    </recommendedName>
    <alternativeName>
        <fullName evidence="15 17">Bacitracin resistance protein</fullName>
    </alternativeName>
    <alternativeName>
        <fullName evidence="14 17">Undecaprenyl pyrophosphate phosphatase</fullName>
    </alternativeName>
</protein>
<evidence type="ECO:0000313" key="19">
    <source>
        <dbReference type="EMBL" id="RDY33173.1"/>
    </source>
</evidence>
<evidence type="ECO:0000256" key="12">
    <source>
        <dbReference type="ARBA" id="ARBA00023251"/>
    </source>
</evidence>
<dbReference type="GO" id="GO:0005886">
    <property type="term" value="C:plasma membrane"/>
    <property type="evidence" value="ECO:0007669"/>
    <property type="project" value="UniProtKB-SubCell"/>
</dbReference>
<reference evidence="19 20" key="1">
    <citation type="journal article" date="2017" name="Genome Announc.">
        <title>Draft Genome Sequence of a Sporulating and Motile Strain of Lachnotalea glycerini Isolated from Water in Quebec City, Canada.</title>
        <authorList>
            <person name="Maheux A.F."/>
            <person name="Boudreau D.K."/>
            <person name="Berube E."/>
            <person name="Boissinot M."/>
            <person name="Raymond F."/>
            <person name="Brodeur S."/>
            <person name="Corbeil J."/>
            <person name="Isabel S."/>
            <person name="Omar R.F."/>
            <person name="Bergeron M.G."/>
        </authorList>
    </citation>
    <scope>NUCLEOTIDE SEQUENCE [LARGE SCALE GENOMIC DNA]</scope>
    <source>
        <strain evidence="19 20">CCRI-19302</strain>
    </source>
</reference>
<sequence length="292" mass="32253">MSLFQAILMGIIQGITEFLPISSSGHLAIFKELFKVNLETGILFDILLHLGTLVAVFIVYFKDIKKLIIEGFCILGDCIINLRIFFYNKIRKEEMPYRLVIRNSYRKFVMLVIVSTVPTAIIGYAAKDLVEAVSEILIVPGVCLIITSILLFIADKYNEGTKTPKYVSYNNAFIIGICQGIATLPGISRSGTTITACLVSGFDRKFAVKYSFIMSIPAILGAAVLELKDVGKMTFTAGEIINYSIGAIVAAVVGYISIKIMLVVVRNKKFKIFAIYCLLVGITACIGYFLYI</sequence>
<dbReference type="GO" id="GO:0008360">
    <property type="term" value="P:regulation of cell shape"/>
    <property type="evidence" value="ECO:0007669"/>
    <property type="project" value="UniProtKB-KW"/>
</dbReference>
<dbReference type="InterPro" id="IPR003824">
    <property type="entry name" value="UppP"/>
</dbReference>
<keyword evidence="20" id="KW-1185">Reference proteome</keyword>
<evidence type="ECO:0000256" key="17">
    <source>
        <dbReference type="HAMAP-Rule" id="MF_01006"/>
    </source>
</evidence>
<dbReference type="GO" id="GO:0046677">
    <property type="term" value="P:response to antibiotic"/>
    <property type="evidence" value="ECO:0007669"/>
    <property type="project" value="UniProtKB-UniRule"/>
</dbReference>
<evidence type="ECO:0000256" key="6">
    <source>
        <dbReference type="ARBA" id="ARBA00022692"/>
    </source>
</evidence>
<name>A0A255IEP2_9FIRM</name>
<keyword evidence="9 17" id="KW-0573">Peptidoglycan synthesis</keyword>
<feature type="transmembrane region" description="Helical" evidence="17">
    <location>
        <begin position="67"/>
        <end position="87"/>
    </location>
</feature>
<feature type="transmembrane region" description="Helical" evidence="17">
    <location>
        <begin position="132"/>
        <end position="154"/>
    </location>
</feature>
<dbReference type="PANTHER" id="PTHR30622:SF2">
    <property type="entry name" value="UNDECAPRENYL-DIPHOSPHATASE"/>
    <property type="match status" value="1"/>
</dbReference>
<evidence type="ECO:0000313" key="18">
    <source>
        <dbReference type="EMBL" id="PXV95761.1"/>
    </source>
</evidence>
<dbReference type="GO" id="GO:0050380">
    <property type="term" value="F:undecaprenyl-diphosphatase activity"/>
    <property type="evidence" value="ECO:0007669"/>
    <property type="project" value="UniProtKB-UniRule"/>
</dbReference>
<comment type="catalytic activity">
    <reaction evidence="16 17">
        <text>di-trans,octa-cis-undecaprenyl diphosphate + H2O = di-trans,octa-cis-undecaprenyl phosphate + phosphate + H(+)</text>
        <dbReference type="Rhea" id="RHEA:28094"/>
        <dbReference type="ChEBI" id="CHEBI:15377"/>
        <dbReference type="ChEBI" id="CHEBI:15378"/>
        <dbReference type="ChEBI" id="CHEBI:43474"/>
        <dbReference type="ChEBI" id="CHEBI:58405"/>
        <dbReference type="ChEBI" id="CHEBI:60392"/>
        <dbReference type="EC" id="3.6.1.27"/>
    </reaction>
</comment>
<comment type="function">
    <text evidence="17">Catalyzes the dephosphorylation of undecaprenyl diphosphate (UPP). Confers resistance to bacitracin.</text>
</comment>